<protein>
    <recommendedName>
        <fullName evidence="6">Glycine--tRNA ligase</fullName>
        <ecNumber evidence="5">6.1.1.14</ecNumber>
    </recommendedName>
    <alternativeName>
        <fullName evidence="15">Diadenosine tetraphosphate synthetase</fullName>
    </alternativeName>
</protein>
<dbReference type="InterPro" id="IPR033731">
    <property type="entry name" value="GlyRS-like_core"/>
</dbReference>
<evidence type="ECO:0000256" key="12">
    <source>
        <dbReference type="ARBA" id="ARBA00022917"/>
    </source>
</evidence>
<dbReference type="SUPFAM" id="SSF52954">
    <property type="entry name" value="Class II aaRS ABD-related"/>
    <property type="match status" value="1"/>
</dbReference>
<dbReference type="InterPro" id="IPR002314">
    <property type="entry name" value="aa-tRNA-synt_IIb"/>
</dbReference>
<sequence>MERIALYIQVLLMHTFMLSLLEIDYFGQVYLVALVLSKAQARYILERFWQSKEGLEGLEYLLAYGWNDELWSDEDRVKWNADFIDQSPILANIPTVLYRRCLHVCLLNKKAMEWIHRDDYWNELQERSYVKTDSFGRLNGLHVEKAAFLVQKYLPSPTIEERALKVDCAMRYLSSLGITSVQTNDTDDAWKVYHYLLWNHSQEKDLCVRVYLTFMWEEVFDSDTFQPRQLKAKDLPEYLWPKRTGVGNAYLRWGRLKLFVDGSLGAKTAALLQPYQNEQDNYGILLMDKEECTRKITVAYQNGWQCETHAIGDRAVEMTSEIYANVTCANQRPVLTHAQLISQASLQYMKQSGTIANIQPSFLSSDYPWIESRIGAERISFAYAWKTISDFGILLSGGSDAPVEDASPWKGIYAAIERKDEQKEPHPDGWHSEERLSLEMALSLYTENAAIAEYSEQEKGQLKIGYYADMLLLLEEKLFIRKRIFLITLLLWNNLSLHNGQVEPMMKWIGRIGGGFSNRWIHKTRPCKRIDAASFGTQTILKTTLHKNTKNIGLPLSSCLRRFSFCTMSTNKESSVDQLTSALLEQDERVRNMRLQNCQHEELDLEEERLKELHRKLNQLLKETGAASVDDSEMQTNFPREALEGLLKRRFFIAPSFEIYGGVAGLYDYGPPGTAVKNNIIQLWRQHFVVEENMLELEGSCLTPDIVLRASGHVDKFSDMLVKDIETGDCFRADHLLKEQLNKLLQDSNLSVEKRELAETTLTTIDEIDLDEMAKQLKHWKVCSPETGNRLSDPYPFNLMFQTSIGPTGLLPGFLRPETAQGIFVNFRRLLDYQGDKLPFACAQIGTAFRNEIAPRSGLLRVREFTQAEIEHFVHPERKEHPKIEKVCQVKVRLFPRRSQLTTRQAVSMTIREALEQRIIDNETLGYFIARTQLFALKIGLDIHKIRFRQHLQHEMAHYAKDCWDLEVESSYGWIECAGLADRACYDLQNHSEKSHVDLTAFEVFPEKKQMEVWVAEFNKGVLGKTFRHEAAPIMKTIDALSEVEKQNLQRCLEKEGSISVSVQDKQYNLTKDMVCFKKVTKSLSGQSYYPSVIEPSFGIGRLLYCVWEHNFYIRSGDDEQRAVLSLPAMVAPYKCTVLPLSKNVVFQTLITQVGEKLTRLGIQHKVDESGVSIGKRYARADELGIPLAITIDFDSLQDGSVTLRERDSTKQVRGSVDEIIQEVNLLSDGKAEWKDVMQRHPIFEANST</sequence>
<evidence type="ECO:0000256" key="7">
    <source>
        <dbReference type="ARBA" id="ARBA00022490"/>
    </source>
</evidence>
<keyword evidence="12" id="KW-0648">Protein biosynthesis</keyword>
<dbReference type="Gene3D" id="3.30.930.10">
    <property type="entry name" value="Bira Bifunctional Protein, Domain 2"/>
    <property type="match status" value="1"/>
</dbReference>
<dbReference type="FunFam" id="3.30.930.10:FF:000010">
    <property type="entry name" value="Glycyl-tRNA synthetase 1"/>
    <property type="match status" value="1"/>
</dbReference>
<evidence type="ECO:0000256" key="6">
    <source>
        <dbReference type="ARBA" id="ARBA00019404"/>
    </source>
</evidence>
<comment type="catalytic activity">
    <reaction evidence="16">
        <text>2 ATP + H(+) = P(1),P(4)-bis(5'-adenosyl) tetraphosphate + diphosphate</text>
        <dbReference type="Rhea" id="RHEA:34935"/>
        <dbReference type="ChEBI" id="CHEBI:15378"/>
        <dbReference type="ChEBI" id="CHEBI:30616"/>
        <dbReference type="ChEBI" id="CHEBI:33019"/>
        <dbReference type="ChEBI" id="CHEBI:58141"/>
    </reaction>
    <physiologicalReaction direction="left-to-right" evidence="16">
        <dbReference type="Rhea" id="RHEA:34936"/>
    </physiologicalReaction>
</comment>
<comment type="subunit">
    <text evidence="4">Homodimer.</text>
</comment>
<evidence type="ECO:0000256" key="16">
    <source>
        <dbReference type="ARBA" id="ARBA00048436"/>
    </source>
</evidence>
<keyword evidence="14" id="KW-0966">Cell projection</keyword>
<dbReference type="FunFam" id="3.40.50.800:FF:000004">
    <property type="entry name" value="Glycine--tRNA ligase 2"/>
    <property type="match status" value="1"/>
</dbReference>
<evidence type="ECO:0000256" key="4">
    <source>
        <dbReference type="ARBA" id="ARBA00011738"/>
    </source>
</evidence>
<dbReference type="SUPFAM" id="SSF51556">
    <property type="entry name" value="Metallo-dependent hydrolases"/>
    <property type="match status" value="1"/>
</dbReference>
<evidence type="ECO:0000256" key="2">
    <source>
        <dbReference type="ARBA" id="ARBA00004496"/>
    </source>
</evidence>
<dbReference type="Gene3D" id="3.40.50.800">
    <property type="entry name" value="Anticodon-binding domain"/>
    <property type="match status" value="1"/>
</dbReference>
<dbReference type="InterPro" id="IPR004154">
    <property type="entry name" value="Anticodon-bd"/>
</dbReference>
<evidence type="ECO:0000256" key="3">
    <source>
        <dbReference type="ARBA" id="ARBA00008226"/>
    </source>
</evidence>
<dbReference type="FunFam" id="3.30.40.230:FF:000001">
    <property type="entry name" value="Glycine--tRNA ligase"/>
    <property type="match status" value="1"/>
</dbReference>
<dbReference type="GO" id="GO:0004820">
    <property type="term" value="F:glycine-tRNA ligase activity"/>
    <property type="evidence" value="ECO:0007669"/>
    <property type="project" value="UniProtKB-EC"/>
</dbReference>
<dbReference type="STRING" id="130081.M2Y4X0"/>
<dbReference type="CDD" id="cd00858">
    <property type="entry name" value="GlyRS_anticodon"/>
    <property type="match status" value="1"/>
</dbReference>
<dbReference type="Gene3D" id="3.30.40.230">
    <property type="match status" value="1"/>
</dbReference>
<dbReference type="PANTHER" id="PTHR10745:SF0">
    <property type="entry name" value="GLYCINE--TRNA LIGASE"/>
    <property type="match status" value="1"/>
</dbReference>
<dbReference type="SUPFAM" id="SSF55681">
    <property type="entry name" value="Class II aaRS and biotin synthetases"/>
    <property type="match status" value="1"/>
</dbReference>
<dbReference type="EMBL" id="KB454496">
    <property type="protein sequence ID" value="EME30894.1"/>
    <property type="molecule type" value="Genomic_DNA"/>
</dbReference>
<keyword evidence="20" id="KW-1185">Reference proteome</keyword>
<dbReference type="OrthoDB" id="57698at2759"/>
<feature type="domain" description="Aminoacyl-transfer RNA synthetases class-II family profile" evidence="18">
    <location>
        <begin position="814"/>
        <end position="1133"/>
    </location>
</feature>
<evidence type="ECO:0000313" key="19">
    <source>
        <dbReference type="EMBL" id="EME30894.1"/>
    </source>
</evidence>
<dbReference type="Pfam" id="PF07969">
    <property type="entry name" value="Amidohydro_3"/>
    <property type="match status" value="1"/>
</dbReference>
<dbReference type="GO" id="GO:0005739">
    <property type="term" value="C:mitochondrion"/>
    <property type="evidence" value="ECO:0007669"/>
    <property type="project" value="TreeGrafter"/>
</dbReference>
<dbReference type="KEGG" id="gsl:Gasu_19070"/>
<dbReference type="GO" id="GO:0141192">
    <property type="term" value="F:ATP:ATP adenylyltransferase activity"/>
    <property type="evidence" value="ECO:0007669"/>
    <property type="project" value="RHEA"/>
</dbReference>
<evidence type="ECO:0000259" key="18">
    <source>
        <dbReference type="PROSITE" id="PS50862"/>
    </source>
</evidence>
<keyword evidence="11" id="KW-0067">ATP-binding</keyword>
<dbReference type="Gene3D" id="3.20.20.140">
    <property type="entry name" value="Metal-dependent hydrolases"/>
    <property type="match status" value="1"/>
</dbReference>
<dbReference type="PRINTS" id="PR01043">
    <property type="entry name" value="TRNASYNTHGLY"/>
</dbReference>
<keyword evidence="8 19" id="KW-0436">Ligase</keyword>
<evidence type="ECO:0000256" key="5">
    <source>
        <dbReference type="ARBA" id="ARBA00012829"/>
    </source>
</evidence>
<comment type="catalytic activity">
    <reaction evidence="17">
        <text>tRNA(Gly) + glycine + ATP = glycyl-tRNA(Gly) + AMP + diphosphate</text>
        <dbReference type="Rhea" id="RHEA:16013"/>
        <dbReference type="Rhea" id="RHEA-COMP:9664"/>
        <dbReference type="Rhea" id="RHEA-COMP:9683"/>
        <dbReference type="ChEBI" id="CHEBI:30616"/>
        <dbReference type="ChEBI" id="CHEBI:33019"/>
        <dbReference type="ChEBI" id="CHEBI:57305"/>
        <dbReference type="ChEBI" id="CHEBI:78442"/>
        <dbReference type="ChEBI" id="CHEBI:78522"/>
        <dbReference type="ChEBI" id="CHEBI:456215"/>
        <dbReference type="EC" id="6.1.1.14"/>
    </reaction>
    <physiologicalReaction direction="left-to-right" evidence="17">
        <dbReference type="Rhea" id="RHEA:16014"/>
    </physiologicalReaction>
</comment>
<organism evidence="19 20">
    <name type="scientific">Galdieria sulphuraria</name>
    <name type="common">Red alga</name>
    <dbReference type="NCBI Taxonomy" id="130081"/>
    <lineage>
        <taxon>Eukaryota</taxon>
        <taxon>Rhodophyta</taxon>
        <taxon>Bangiophyceae</taxon>
        <taxon>Galdieriales</taxon>
        <taxon>Galdieriaceae</taxon>
        <taxon>Galdieria</taxon>
    </lineage>
</organism>
<keyword evidence="9" id="KW-0808">Transferase</keyword>
<gene>
    <name evidence="19" type="ORF">Gasu_19070</name>
</gene>
<comment type="subcellular location">
    <subcellularLocation>
        <location evidence="1">Cell projection</location>
        <location evidence="1">Axon</location>
    </subcellularLocation>
    <subcellularLocation>
        <location evidence="2">Cytoplasm</location>
    </subcellularLocation>
</comment>
<accession>M2Y4X0</accession>
<evidence type="ECO:0000256" key="11">
    <source>
        <dbReference type="ARBA" id="ARBA00022840"/>
    </source>
</evidence>
<dbReference type="NCBIfam" id="TIGR00389">
    <property type="entry name" value="glyS_dimeric"/>
    <property type="match status" value="1"/>
</dbReference>
<evidence type="ECO:0000256" key="8">
    <source>
        <dbReference type="ARBA" id="ARBA00022598"/>
    </source>
</evidence>
<dbReference type="Proteomes" id="UP000030680">
    <property type="component" value="Unassembled WGS sequence"/>
</dbReference>
<evidence type="ECO:0000256" key="15">
    <source>
        <dbReference type="ARBA" id="ARBA00030057"/>
    </source>
</evidence>
<dbReference type="InterPro" id="IPR032466">
    <property type="entry name" value="Metal_Hydrolase"/>
</dbReference>
<dbReference type="Gene3D" id="3.10.310.70">
    <property type="match status" value="1"/>
</dbReference>
<dbReference type="NCBIfam" id="NF003211">
    <property type="entry name" value="PRK04173.1"/>
    <property type="match status" value="1"/>
</dbReference>
<evidence type="ECO:0000313" key="20">
    <source>
        <dbReference type="Proteomes" id="UP000030680"/>
    </source>
</evidence>
<dbReference type="FunFam" id="3.30.930.10:FF:000158">
    <property type="entry name" value="Glycyl-tRNA synthetase"/>
    <property type="match status" value="1"/>
</dbReference>
<keyword evidence="10" id="KW-0547">Nucleotide-binding</keyword>
<evidence type="ECO:0000256" key="14">
    <source>
        <dbReference type="ARBA" id="ARBA00023273"/>
    </source>
</evidence>
<dbReference type="RefSeq" id="XP_005707414.1">
    <property type="nucleotide sequence ID" value="XM_005707357.1"/>
</dbReference>
<dbReference type="Gene3D" id="3.30.720.200">
    <property type="match status" value="1"/>
</dbReference>
<dbReference type="InterPro" id="IPR027031">
    <property type="entry name" value="Gly-tRNA_synthase/POLG2"/>
</dbReference>
<evidence type="ECO:0000256" key="9">
    <source>
        <dbReference type="ARBA" id="ARBA00022679"/>
    </source>
</evidence>
<reference evidence="20" key="1">
    <citation type="journal article" date="2013" name="Science">
        <title>Gene transfer from bacteria and archaea facilitated evolution of an extremophilic eukaryote.</title>
        <authorList>
            <person name="Schonknecht G."/>
            <person name="Chen W.H."/>
            <person name="Ternes C.M."/>
            <person name="Barbier G.G."/>
            <person name="Shrestha R.P."/>
            <person name="Stanke M."/>
            <person name="Brautigam A."/>
            <person name="Baker B.J."/>
            <person name="Banfield J.F."/>
            <person name="Garavito R.M."/>
            <person name="Carr K."/>
            <person name="Wilkerson C."/>
            <person name="Rensing S.A."/>
            <person name="Gagneul D."/>
            <person name="Dickenson N.E."/>
            <person name="Oesterhelt C."/>
            <person name="Lercher M.J."/>
            <person name="Weber A.P."/>
        </authorList>
    </citation>
    <scope>NUCLEOTIDE SEQUENCE [LARGE SCALE GENOMIC DNA]</scope>
    <source>
        <strain evidence="20">074W</strain>
    </source>
</reference>
<dbReference type="GeneID" id="17089588"/>
<keyword evidence="13 19" id="KW-0030">Aminoacyl-tRNA synthetase</keyword>
<dbReference type="GO" id="GO:0070150">
    <property type="term" value="P:mitochondrial glycyl-tRNA aminoacylation"/>
    <property type="evidence" value="ECO:0007669"/>
    <property type="project" value="TreeGrafter"/>
</dbReference>
<dbReference type="eggNOG" id="KOG2298">
    <property type="taxonomic scope" value="Eukaryota"/>
</dbReference>
<dbReference type="PANTHER" id="PTHR10745">
    <property type="entry name" value="GLYCYL-TRNA SYNTHETASE/DNA POLYMERASE SUBUNIT GAMMA-2"/>
    <property type="match status" value="1"/>
</dbReference>
<dbReference type="Gramene" id="EME30894">
    <property type="protein sequence ID" value="EME30894"/>
    <property type="gene ID" value="Gasu_19070"/>
</dbReference>
<dbReference type="InterPro" id="IPR045864">
    <property type="entry name" value="aa-tRNA-synth_II/BPL/LPL"/>
</dbReference>
<dbReference type="GO" id="GO:0005524">
    <property type="term" value="F:ATP binding"/>
    <property type="evidence" value="ECO:0007669"/>
    <property type="project" value="UniProtKB-KW"/>
</dbReference>
<dbReference type="CDD" id="cd00774">
    <property type="entry name" value="GlyRS-like_core"/>
    <property type="match status" value="1"/>
</dbReference>
<proteinExistence type="inferred from homology"/>
<dbReference type="Pfam" id="PF03129">
    <property type="entry name" value="HGTP_anticodon"/>
    <property type="match status" value="1"/>
</dbReference>
<dbReference type="PROSITE" id="PS50862">
    <property type="entry name" value="AA_TRNA_LIGASE_II"/>
    <property type="match status" value="1"/>
</dbReference>
<evidence type="ECO:0000256" key="13">
    <source>
        <dbReference type="ARBA" id="ARBA00023146"/>
    </source>
</evidence>
<dbReference type="FunFam" id="3.30.720.200:FF:000001">
    <property type="entry name" value="Glycine--tRNA ligase 2"/>
    <property type="match status" value="1"/>
</dbReference>
<dbReference type="InterPro" id="IPR036621">
    <property type="entry name" value="Anticodon-bd_dom_sf"/>
</dbReference>
<evidence type="ECO:0000256" key="17">
    <source>
        <dbReference type="ARBA" id="ARBA00049523"/>
    </source>
</evidence>
<evidence type="ECO:0000256" key="10">
    <source>
        <dbReference type="ARBA" id="ARBA00022741"/>
    </source>
</evidence>
<name>M2Y4X0_GALSU</name>
<dbReference type="EC" id="6.1.1.14" evidence="5"/>
<dbReference type="InterPro" id="IPR002315">
    <property type="entry name" value="tRNA-synt_gly"/>
</dbReference>
<dbReference type="Pfam" id="PF00587">
    <property type="entry name" value="tRNA-synt_2b"/>
    <property type="match status" value="1"/>
</dbReference>
<dbReference type="InterPro" id="IPR006195">
    <property type="entry name" value="aa-tRNA-synth_II"/>
</dbReference>
<dbReference type="InterPro" id="IPR013108">
    <property type="entry name" value="Amidohydro_3"/>
</dbReference>
<dbReference type="AlphaFoldDB" id="M2Y4X0"/>
<comment type="similarity">
    <text evidence="3">Belongs to the class-II aminoacyl-tRNA synthetase family.</text>
</comment>
<evidence type="ECO:0000256" key="1">
    <source>
        <dbReference type="ARBA" id="ARBA00004489"/>
    </source>
</evidence>
<keyword evidence="7" id="KW-0963">Cytoplasm</keyword>